<keyword evidence="2" id="KW-0812">Transmembrane</keyword>
<comment type="caution">
    <text evidence="3">The sequence shown here is derived from an EMBL/GenBank/DDBJ whole genome shotgun (WGS) entry which is preliminary data.</text>
</comment>
<feature type="region of interest" description="Disordered" evidence="1">
    <location>
        <begin position="346"/>
        <end position="397"/>
    </location>
</feature>
<name>A0AAW0D873_9AGAR</name>
<keyword evidence="2" id="KW-1133">Transmembrane helix</keyword>
<evidence type="ECO:0000256" key="1">
    <source>
        <dbReference type="SAM" id="MobiDB-lite"/>
    </source>
</evidence>
<proteinExistence type="predicted"/>
<dbReference type="EMBL" id="JAYKXP010000018">
    <property type="protein sequence ID" value="KAK7047953.1"/>
    <property type="molecule type" value="Genomic_DNA"/>
</dbReference>
<organism evidence="3 4">
    <name type="scientific">Paramarasmius palmivorus</name>
    <dbReference type="NCBI Taxonomy" id="297713"/>
    <lineage>
        <taxon>Eukaryota</taxon>
        <taxon>Fungi</taxon>
        <taxon>Dikarya</taxon>
        <taxon>Basidiomycota</taxon>
        <taxon>Agaricomycotina</taxon>
        <taxon>Agaricomycetes</taxon>
        <taxon>Agaricomycetidae</taxon>
        <taxon>Agaricales</taxon>
        <taxon>Marasmiineae</taxon>
        <taxon>Marasmiaceae</taxon>
        <taxon>Paramarasmius</taxon>
    </lineage>
</organism>
<keyword evidence="2" id="KW-0472">Membrane</keyword>
<feature type="compositionally biased region" description="Low complexity" evidence="1">
    <location>
        <begin position="348"/>
        <end position="374"/>
    </location>
</feature>
<feature type="region of interest" description="Disordered" evidence="1">
    <location>
        <begin position="161"/>
        <end position="214"/>
    </location>
</feature>
<keyword evidence="4" id="KW-1185">Reference proteome</keyword>
<evidence type="ECO:0000313" key="4">
    <source>
        <dbReference type="Proteomes" id="UP001383192"/>
    </source>
</evidence>
<dbReference type="AlphaFoldDB" id="A0AAW0D873"/>
<accession>A0AAW0D873</accession>
<feature type="compositionally biased region" description="Basic and acidic residues" evidence="1">
    <location>
        <begin position="203"/>
        <end position="214"/>
    </location>
</feature>
<reference evidence="3 4" key="1">
    <citation type="submission" date="2024-01" db="EMBL/GenBank/DDBJ databases">
        <title>A draft genome for a cacao thread blight-causing isolate of Paramarasmius palmivorus.</title>
        <authorList>
            <person name="Baruah I.K."/>
            <person name="Bukari Y."/>
            <person name="Amoako-Attah I."/>
            <person name="Meinhardt L.W."/>
            <person name="Bailey B.A."/>
            <person name="Cohen S.P."/>
        </authorList>
    </citation>
    <scope>NUCLEOTIDE SEQUENCE [LARGE SCALE GENOMIC DNA]</scope>
    <source>
        <strain evidence="3 4">GH-12</strain>
    </source>
</reference>
<evidence type="ECO:0000313" key="3">
    <source>
        <dbReference type="EMBL" id="KAK7047953.1"/>
    </source>
</evidence>
<evidence type="ECO:0000256" key="2">
    <source>
        <dbReference type="SAM" id="Phobius"/>
    </source>
</evidence>
<gene>
    <name evidence="3" type="ORF">VNI00_006281</name>
</gene>
<dbReference type="Proteomes" id="UP001383192">
    <property type="component" value="Unassembled WGS sequence"/>
</dbReference>
<protein>
    <submittedName>
        <fullName evidence="3">Uncharacterized protein</fullName>
    </submittedName>
</protein>
<sequence length="397" mass="42687">MANIKDYMSNTVDHPALRARMEPQGALHELPKTIERLGGSWAGMATVEELTTIDQPNTYSRNYVNVDSDGAEKVFMYIGEILGFEQGTALAPFGNFSIPEKGNAKPMVDDTTVKQIIVLGPPTFGDEYVQGCFINQVVAVHEAITEEGEAEKKANVIPPDLRGIQVDSGSSDSAKAKPVKYERVSLKRSVPGSSEGSANSASSEKKKEGNEETPAKKVAVGDYMIPSLLPGYGGPLCAHSKAQCVVLDVRDAAGNLVLPPDYYKVIVPGALAWLTAVLKAWIYIDKDKNLRRKYYHLCITSIDIVNKSPFDPIKPEVRLLDRPMANLPTPKKQDGGLVAMRSLLRPVATPSNPSGSSSASSSTSPSASSSATASDDVDMEDTSAAKNPKPAKVPRRK</sequence>
<feature type="transmembrane region" description="Helical" evidence="2">
    <location>
        <begin position="265"/>
        <end position="284"/>
    </location>
</feature>
<feature type="compositionally biased region" description="Low complexity" evidence="1">
    <location>
        <begin position="192"/>
        <end position="202"/>
    </location>
</feature>